<accession>A0A2A4WWT3</accession>
<reference evidence="4" key="1">
    <citation type="submission" date="2017-08" db="EMBL/GenBank/DDBJ databases">
        <title>A dynamic microbial community with high functional redundancy inhabits the cold, oxic subseafloor aquifer.</title>
        <authorList>
            <person name="Tully B.J."/>
            <person name="Wheat C.G."/>
            <person name="Glazer B.T."/>
            <person name="Huber J.A."/>
        </authorList>
    </citation>
    <scope>NUCLEOTIDE SEQUENCE [LARGE SCALE GENOMIC DNA]</scope>
</reference>
<feature type="region of interest" description="Disordered" evidence="1">
    <location>
        <begin position="43"/>
        <end position="69"/>
    </location>
</feature>
<dbReference type="SUPFAM" id="SSF52266">
    <property type="entry name" value="SGNH hydrolase"/>
    <property type="match status" value="1"/>
</dbReference>
<dbReference type="PANTHER" id="PTHR43784:SF2">
    <property type="entry name" value="GDSL-LIKE LIPASE_ACYLHYDROLASE, PUTATIVE (AFU_ORTHOLOGUE AFUA_2G00820)-RELATED"/>
    <property type="match status" value="1"/>
</dbReference>
<evidence type="ECO:0000313" key="3">
    <source>
        <dbReference type="EMBL" id="PCI74491.1"/>
    </source>
</evidence>
<name>A0A2A4WWT3_9GAMM</name>
<evidence type="ECO:0000256" key="1">
    <source>
        <dbReference type="SAM" id="MobiDB-lite"/>
    </source>
</evidence>
<dbReference type="InterPro" id="IPR053140">
    <property type="entry name" value="GDSL_Rv0518-like"/>
</dbReference>
<dbReference type="GO" id="GO:0016788">
    <property type="term" value="F:hydrolase activity, acting on ester bonds"/>
    <property type="evidence" value="ECO:0007669"/>
    <property type="project" value="UniProtKB-ARBA"/>
</dbReference>
<protein>
    <submittedName>
        <fullName evidence="3">GDSL family lipase</fullName>
    </submittedName>
</protein>
<dbReference type="Proteomes" id="UP000218767">
    <property type="component" value="Unassembled WGS sequence"/>
</dbReference>
<dbReference type="PANTHER" id="PTHR43784">
    <property type="entry name" value="GDSL-LIKE LIPASE/ACYLHYDROLASE, PUTATIVE (AFU_ORTHOLOGUE AFUA_2G00820)-RELATED"/>
    <property type="match status" value="1"/>
</dbReference>
<evidence type="ECO:0000259" key="2">
    <source>
        <dbReference type="Pfam" id="PF13472"/>
    </source>
</evidence>
<dbReference type="CDD" id="cd01830">
    <property type="entry name" value="XynE_like"/>
    <property type="match status" value="1"/>
</dbReference>
<organism evidence="3 4">
    <name type="scientific">SAR86 cluster bacterium</name>
    <dbReference type="NCBI Taxonomy" id="2030880"/>
    <lineage>
        <taxon>Bacteria</taxon>
        <taxon>Pseudomonadati</taxon>
        <taxon>Pseudomonadota</taxon>
        <taxon>Gammaproteobacteria</taxon>
        <taxon>SAR86 cluster</taxon>
    </lineage>
</organism>
<dbReference type="InterPro" id="IPR036514">
    <property type="entry name" value="SGNH_hydro_sf"/>
</dbReference>
<dbReference type="EMBL" id="NVUL01000101">
    <property type="protein sequence ID" value="PCI74491.1"/>
    <property type="molecule type" value="Genomic_DNA"/>
</dbReference>
<comment type="caution">
    <text evidence="3">The sequence shown here is derived from an EMBL/GenBank/DDBJ whole genome shotgun (WGS) entry which is preliminary data.</text>
</comment>
<dbReference type="Gene3D" id="3.40.50.1110">
    <property type="entry name" value="SGNH hydrolase"/>
    <property type="match status" value="1"/>
</dbReference>
<gene>
    <name evidence="3" type="ORF">COB20_15030</name>
</gene>
<evidence type="ECO:0000313" key="4">
    <source>
        <dbReference type="Proteomes" id="UP000218767"/>
    </source>
</evidence>
<dbReference type="Pfam" id="PF13472">
    <property type="entry name" value="Lipase_GDSL_2"/>
    <property type="match status" value="1"/>
</dbReference>
<dbReference type="AlphaFoldDB" id="A0A2A4WWT3"/>
<proteinExistence type="predicted"/>
<sequence length="419" mass="44824">MKISEQKNSLTKSRRAPVSLLAAFLLFTALFSGPIALAQEQSDPRWVTTWSTSPSTLPGEDDPDNSPQDQTLRLIVHSSVGGDSVRIRLSNAHGNEALAIGAASIALQSEGSSIQSGTSRSLQFSGQSVVSIPKGAVVFSDPLDYDFPKMTNLSVSLYLPGDSGFLTAHALSNQTNYISGNGDQTNSLDLTDQTETAAWPLLTAIDVINSNSISAIAVVGDSITDGWGSTASANQRWPNHFTRRLFADSGARKFAVVNAGISGNRVTTEGNSLFGQNLQARFERDVLALSNVTHMVLMEGINDIGMSPSGSLISAAEVIAGYRQVIARAHAREIRVIGATLTPYEGAAYFTQEGELVRQEVNAFIRNGGEFDGVIDFEKAVQDPANPTRILAEFTEDNLHPNDAGYAAMANIIELDLFD</sequence>
<dbReference type="InterPro" id="IPR013830">
    <property type="entry name" value="SGNH_hydro"/>
</dbReference>
<feature type="domain" description="SGNH hydrolase-type esterase" evidence="2">
    <location>
        <begin position="218"/>
        <end position="408"/>
    </location>
</feature>